<dbReference type="GO" id="GO:0005634">
    <property type="term" value="C:nucleus"/>
    <property type="evidence" value="ECO:0007669"/>
    <property type="project" value="TreeGrafter"/>
</dbReference>
<feature type="zinc finger region" description="C3H1-type" evidence="4">
    <location>
        <begin position="280"/>
        <end position="308"/>
    </location>
</feature>
<feature type="domain" description="C3H1-type" evidence="6">
    <location>
        <begin position="225"/>
        <end position="252"/>
    </location>
</feature>
<dbReference type="AlphaFoldDB" id="W4GIR1"/>
<evidence type="ECO:0000313" key="7">
    <source>
        <dbReference type="EMBL" id="ETV78929.1"/>
    </source>
</evidence>
<feature type="compositionally biased region" description="Basic residues" evidence="5">
    <location>
        <begin position="42"/>
        <end position="54"/>
    </location>
</feature>
<dbReference type="PANTHER" id="PTHR46156">
    <property type="entry name" value="CCCH ZINGC FINGER"/>
    <property type="match status" value="1"/>
</dbReference>
<dbReference type="PANTHER" id="PTHR46156:SF1">
    <property type="entry name" value="ZINC FINGER CCCH DOMAIN-CONTAINING PROTEIN 3"/>
    <property type="match status" value="1"/>
</dbReference>
<name>W4GIR1_APHAT</name>
<feature type="zinc finger region" description="C3H1-type" evidence="4">
    <location>
        <begin position="225"/>
        <end position="252"/>
    </location>
</feature>
<dbReference type="GeneID" id="20809715"/>
<evidence type="ECO:0000256" key="3">
    <source>
        <dbReference type="ARBA" id="ARBA00022833"/>
    </source>
</evidence>
<feature type="domain" description="C3H1-type" evidence="6">
    <location>
        <begin position="199"/>
        <end position="224"/>
    </location>
</feature>
<dbReference type="EMBL" id="KI913129">
    <property type="protein sequence ID" value="ETV78929.1"/>
    <property type="molecule type" value="Genomic_DNA"/>
</dbReference>
<feature type="region of interest" description="Disordered" evidence="5">
    <location>
        <begin position="171"/>
        <end position="195"/>
    </location>
</feature>
<dbReference type="SUPFAM" id="SSF90229">
    <property type="entry name" value="CCCH zinc finger"/>
    <property type="match status" value="2"/>
</dbReference>
<dbReference type="Gene3D" id="4.10.1000.10">
    <property type="entry name" value="Zinc finger, CCCH-type"/>
    <property type="match status" value="1"/>
</dbReference>
<feature type="zinc finger region" description="C3H1-type" evidence="4">
    <location>
        <begin position="253"/>
        <end position="279"/>
    </location>
</feature>
<gene>
    <name evidence="7" type="ORF">H257_07719</name>
</gene>
<evidence type="ECO:0000256" key="2">
    <source>
        <dbReference type="ARBA" id="ARBA00022771"/>
    </source>
</evidence>
<evidence type="ECO:0000259" key="6">
    <source>
        <dbReference type="PROSITE" id="PS50103"/>
    </source>
</evidence>
<dbReference type="RefSeq" id="XP_009831648.1">
    <property type="nucleotide sequence ID" value="XM_009833346.1"/>
</dbReference>
<sequence>MAAEEAVVRARIAALKSLLDTQDRQSATSMSYGHARYNNAPHPRHVRHTSRAPVRRNPSFPTPHSKPRHLTWTPPDESSSSSSSSSTTHLSSLAPSLSTAMTTTNPPKRPASVTTLALEDGMYRKMGRGFKLRREDTLPKSAVEVSAAIATTKQKQPSPPPPPAPVVISSMPRPLPPPSTLTRRPTPLHRGSSAPVPHPRTELCLFYIKHGECKHKHACLFVHDSRTISMCRPFLRGACPHASACRLSHTPDQHKMPDCAMFLKGLCSREGCMYRHVNVSRQAATCDAFSLRGYCADGATCQHKHEFAKGTSSSRILYRQGGQTSVAYGHMLHVLNDDSMGNDPTPPVEGSLNLRPTIRFTPKVV</sequence>
<feature type="domain" description="C3H1-type" evidence="6">
    <location>
        <begin position="280"/>
        <end position="308"/>
    </location>
</feature>
<feature type="domain" description="C3H1-type" evidence="6">
    <location>
        <begin position="253"/>
        <end position="279"/>
    </location>
</feature>
<proteinExistence type="predicted"/>
<dbReference type="SMART" id="SM00356">
    <property type="entry name" value="ZnF_C3H1"/>
    <property type="match status" value="4"/>
</dbReference>
<feature type="zinc finger region" description="C3H1-type" evidence="4">
    <location>
        <begin position="199"/>
        <end position="224"/>
    </location>
</feature>
<dbReference type="PROSITE" id="PS50103">
    <property type="entry name" value="ZF_C3H1"/>
    <property type="match status" value="4"/>
</dbReference>
<feature type="region of interest" description="Disordered" evidence="5">
    <location>
        <begin position="18"/>
        <end position="117"/>
    </location>
</feature>
<feature type="compositionally biased region" description="Low complexity" evidence="5">
    <location>
        <begin position="78"/>
        <end position="104"/>
    </location>
</feature>
<evidence type="ECO:0000256" key="1">
    <source>
        <dbReference type="ARBA" id="ARBA00022723"/>
    </source>
</evidence>
<dbReference type="VEuPathDB" id="FungiDB:H257_07719"/>
<dbReference type="GO" id="GO:0008270">
    <property type="term" value="F:zinc ion binding"/>
    <property type="evidence" value="ECO:0007669"/>
    <property type="project" value="UniProtKB-KW"/>
</dbReference>
<dbReference type="InterPro" id="IPR000571">
    <property type="entry name" value="Znf_CCCH"/>
</dbReference>
<organism evidence="7">
    <name type="scientific">Aphanomyces astaci</name>
    <name type="common">Crayfish plague agent</name>
    <dbReference type="NCBI Taxonomy" id="112090"/>
    <lineage>
        <taxon>Eukaryota</taxon>
        <taxon>Sar</taxon>
        <taxon>Stramenopiles</taxon>
        <taxon>Oomycota</taxon>
        <taxon>Saprolegniomycetes</taxon>
        <taxon>Saprolegniales</taxon>
        <taxon>Verrucalvaceae</taxon>
        <taxon>Aphanomyces</taxon>
    </lineage>
</organism>
<protein>
    <recommendedName>
        <fullName evidence="6">C3H1-type domain-containing protein</fullName>
    </recommendedName>
</protein>
<dbReference type="OrthoDB" id="3247158at2759"/>
<keyword evidence="1 4" id="KW-0479">Metal-binding</keyword>
<accession>W4GIR1</accession>
<dbReference type="STRING" id="112090.W4GIR1"/>
<evidence type="ECO:0000256" key="5">
    <source>
        <dbReference type="SAM" id="MobiDB-lite"/>
    </source>
</evidence>
<dbReference type="InterPro" id="IPR036855">
    <property type="entry name" value="Znf_CCCH_sf"/>
</dbReference>
<evidence type="ECO:0000256" key="4">
    <source>
        <dbReference type="PROSITE-ProRule" id="PRU00723"/>
    </source>
</evidence>
<keyword evidence="3 4" id="KW-0862">Zinc</keyword>
<keyword evidence="2 4" id="KW-0863">Zinc-finger</keyword>
<reference evidence="7" key="1">
    <citation type="submission" date="2013-12" db="EMBL/GenBank/DDBJ databases">
        <title>The Genome Sequence of Aphanomyces astaci APO3.</title>
        <authorList>
            <consortium name="The Broad Institute Genomics Platform"/>
            <person name="Russ C."/>
            <person name="Tyler B."/>
            <person name="van West P."/>
            <person name="Dieguez-Uribeondo J."/>
            <person name="Young S.K."/>
            <person name="Zeng Q."/>
            <person name="Gargeya S."/>
            <person name="Fitzgerald M."/>
            <person name="Abouelleil A."/>
            <person name="Alvarado L."/>
            <person name="Chapman S.B."/>
            <person name="Gainer-Dewar J."/>
            <person name="Goldberg J."/>
            <person name="Griggs A."/>
            <person name="Gujja S."/>
            <person name="Hansen M."/>
            <person name="Howarth C."/>
            <person name="Imamovic A."/>
            <person name="Ireland A."/>
            <person name="Larimer J."/>
            <person name="McCowan C."/>
            <person name="Murphy C."/>
            <person name="Pearson M."/>
            <person name="Poon T.W."/>
            <person name="Priest M."/>
            <person name="Roberts A."/>
            <person name="Saif S."/>
            <person name="Shea T."/>
            <person name="Sykes S."/>
            <person name="Wortman J."/>
            <person name="Nusbaum C."/>
            <person name="Birren B."/>
        </authorList>
    </citation>
    <scope>NUCLEOTIDE SEQUENCE [LARGE SCALE GENOMIC DNA]</scope>
    <source>
        <strain evidence="7">APO3</strain>
    </source>
</reference>